<feature type="compositionally biased region" description="Gly residues" evidence="1">
    <location>
        <begin position="308"/>
        <end position="318"/>
    </location>
</feature>
<dbReference type="Proteomes" id="UP000619534">
    <property type="component" value="Unassembled WGS sequence"/>
</dbReference>
<feature type="compositionally biased region" description="Basic and acidic residues" evidence="1">
    <location>
        <begin position="73"/>
        <end position="89"/>
    </location>
</feature>
<evidence type="ECO:0000313" key="3">
    <source>
        <dbReference type="EMBL" id="GGC92786.1"/>
    </source>
</evidence>
<protein>
    <recommendedName>
        <fullName evidence="2">LysM domain-containing protein</fullName>
    </recommendedName>
</protein>
<dbReference type="EMBL" id="BMCJ01000004">
    <property type="protein sequence ID" value="GGC92786.1"/>
    <property type="molecule type" value="Genomic_DNA"/>
</dbReference>
<reference evidence="4" key="1">
    <citation type="journal article" date="2019" name="Int. J. Syst. Evol. Microbiol.">
        <title>The Global Catalogue of Microorganisms (GCM) 10K type strain sequencing project: providing services to taxonomists for standard genome sequencing and annotation.</title>
        <authorList>
            <consortium name="The Broad Institute Genomics Platform"/>
            <consortium name="The Broad Institute Genome Sequencing Center for Infectious Disease"/>
            <person name="Wu L."/>
            <person name="Ma J."/>
        </authorList>
    </citation>
    <scope>NUCLEOTIDE SEQUENCE [LARGE SCALE GENOMIC DNA]</scope>
    <source>
        <strain evidence="4">CCM 7282</strain>
    </source>
</reference>
<dbReference type="Pfam" id="PF01476">
    <property type="entry name" value="LysM"/>
    <property type="match status" value="1"/>
</dbReference>
<dbReference type="PANTHER" id="PTHR33734">
    <property type="entry name" value="LYSM DOMAIN-CONTAINING GPI-ANCHORED PROTEIN 2"/>
    <property type="match status" value="1"/>
</dbReference>
<feature type="domain" description="LysM" evidence="2">
    <location>
        <begin position="2"/>
        <end position="47"/>
    </location>
</feature>
<dbReference type="NCBIfam" id="TIGR02899">
    <property type="entry name" value="spore_safA"/>
    <property type="match status" value="1"/>
</dbReference>
<dbReference type="PROSITE" id="PS51782">
    <property type="entry name" value="LYSM"/>
    <property type="match status" value="1"/>
</dbReference>
<feature type="region of interest" description="Disordered" evidence="1">
    <location>
        <begin position="308"/>
        <end position="332"/>
    </location>
</feature>
<evidence type="ECO:0000313" key="4">
    <source>
        <dbReference type="Proteomes" id="UP000619534"/>
    </source>
</evidence>
<dbReference type="Gene3D" id="3.10.350.10">
    <property type="entry name" value="LysM domain"/>
    <property type="match status" value="1"/>
</dbReference>
<dbReference type="SUPFAM" id="SSF54106">
    <property type="entry name" value="LysM domain"/>
    <property type="match status" value="1"/>
</dbReference>
<gene>
    <name evidence="3" type="ORF">GCM10007216_24440</name>
</gene>
<feature type="region of interest" description="Disordered" evidence="1">
    <location>
        <begin position="49"/>
        <end position="89"/>
    </location>
</feature>
<dbReference type="InterPro" id="IPR018392">
    <property type="entry name" value="LysM"/>
</dbReference>
<evidence type="ECO:0000259" key="2">
    <source>
        <dbReference type="PROSITE" id="PS51782"/>
    </source>
</evidence>
<name>A0ABQ1PAW0_9BACI</name>
<proteinExistence type="predicted"/>
<dbReference type="InterPro" id="IPR036779">
    <property type="entry name" value="LysM_dom_sf"/>
</dbReference>
<evidence type="ECO:0000256" key="1">
    <source>
        <dbReference type="SAM" id="MobiDB-lite"/>
    </source>
</evidence>
<keyword evidence="4" id="KW-1185">Reference proteome</keyword>
<organism evidence="3 4">
    <name type="scientific">Thalassobacillus devorans</name>
    <dbReference type="NCBI Taxonomy" id="279813"/>
    <lineage>
        <taxon>Bacteria</taxon>
        <taxon>Bacillati</taxon>
        <taxon>Bacillota</taxon>
        <taxon>Bacilli</taxon>
        <taxon>Bacillales</taxon>
        <taxon>Bacillaceae</taxon>
        <taxon>Thalassobacillus</taxon>
    </lineage>
</organism>
<dbReference type="CDD" id="cd00118">
    <property type="entry name" value="LysM"/>
    <property type="match status" value="1"/>
</dbReference>
<dbReference type="RefSeq" id="WP_062447006.1">
    <property type="nucleotide sequence ID" value="NZ_BMCJ01000004.1"/>
</dbReference>
<accession>A0ABQ1PAW0</accession>
<sequence length="332" mass="37827">MRIHIVQKGDTLWKIAQKYGVDFEQLKQMNTQLSNPDMIMPGMKIKVPQGTKQVKKEAPMQKEQPKAAPKVPYKKEAPKPMPQIKEDEKEKPMMPPMQQMMPIQMPMMEQQLQNYYTTFHLPQMPYQPPAPPKEKVKEESIESVKEMPQVQPAMHHPMPLCPPGYYPVFCPPMPCPPMPQGHLVHSDFHCEDDMESSYKGAYHQGPMPQVQGMWMHEEEESAAMPPQMPMADDCGCGGGKKGAMPMWGHQMPPHMMPGYGMQQPMPYQQQGQMMPQMQGMPQMQHGMAPYQQMMPWGGQQMGQMGYGQPGQPLPGGMGSQMPYSYDFDDDDE</sequence>
<dbReference type="InterPro" id="IPR014248">
    <property type="entry name" value="Spore_coat_assembly_SafA"/>
</dbReference>
<dbReference type="SMART" id="SM00257">
    <property type="entry name" value="LysM"/>
    <property type="match status" value="1"/>
</dbReference>
<feature type="compositionally biased region" description="Basic and acidic residues" evidence="1">
    <location>
        <begin position="54"/>
        <end position="65"/>
    </location>
</feature>
<dbReference type="PANTHER" id="PTHR33734:SF34">
    <property type="entry name" value="SPOIVD-ASSOCIATED FACTOR A"/>
    <property type="match status" value="1"/>
</dbReference>
<comment type="caution">
    <text evidence="3">The sequence shown here is derived from an EMBL/GenBank/DDBJ whole genome shotgun (WGS) entry which is preliminary data.</text>
</comment>